<dbReference type="Proteomes" id="UP000028661">
    <property type="component" value="Segment"/>
</dbReference>
<protein>
    <submittedName>
        <fullName evidence="2">Uncharacterized protein</fullName>
    </submittedName>
</protein>
<name>A0A076G5B3_9CAUD</name>
<dbReference type="EMBL" id="KM224878">
    <property type="protein sequence ID" value="AII27098.1"/>
    <property type="molecule type" value="Genomic_DNA"/>
</dbReference>
<sequence>MTTMTGTITSKARTGKSIQLDDGNWYSAFAASQIPAELKAGDSVTFEYKENGRYRNIQGNVKKAGGSAPAASGGKSAPASGGRGYRANGEEGGFPIHPLAYERALDRRNAIAAASTIIASQIAHGTEFEDIADATLQLAMTFEAYSTGDMERVAMAAMTSGDSE</sequence>
<organism evidence="2 3">
    <name type="scientific">Vibrio phage ICP2_2011_A</name>
    <dbReference type="NCBI Taxonomy" id="1529057"/>
    <lineage>
        <taxon>Viruses</taxon>
        <taxon>Duplodnaviria</taxon>
        <taxon>Heunggongvirae</taxon>
        <taxon>Uroviricota</taxon>
        <taxon>Caudoviricetes</taxon>
        <taxon>Zobellviridae</taxon>
        <taxon>Icepovirus</taxon>
        <taxon>Icepovirus bengalense</taxon>
    </lineage>
</organism>
<proteinExistence type="predicted"/>
<accession>A0A076G5B3</accession>
<feature type="region of interest" description="Disordered" evidence="1">
    <location>
        <begin position="59"/>
        <end position="89"/>
    </location>
</feature>
<gene>
    <name evidence="2" type="ORF">ICP22011A_0054</name>
</gene>
<feature type="compositionally biased region" description="Low complexity" evidence="1">
    <location>
        <begin position="62"/>
        <end position="80"/>
    </location>
</feature>
<evidence type="ECO:0000313" key="2">
    <source>
        <dbReference type="EMBL" id="AII27098.1"/>
    </source>
</evidence>
<reference evidence="3" key="1">
    <citation type="journal article" date="2014" name="Elife">
        <title>Evolutionary consequences of intra-patient phage predation on microbial populations.</title>
        <authorList>
            <person name="Seed K.D."/>
            <person name="Yen M."/>
            <person name="Shapiro B.J."/>
            <person name="Hilaire I.J."/>
            <person name="Charles R.C."/>
            <person name="Teng J.E."/>
            <person name="Ivers L.C."/>
            <person name="Boncy J."/>
            <person name="Harris J.B."/>
            <person name="Camilli A."/>
        </authorList>
    </citation>
    <scope>NUCLEOTIDE SEQUENCE [LARGE SCALE GENOMIC DNA]</scope>
</reference>
<evidence type="ECO:0000313" key="3">
    <source>
        <dbReference type="Proteomes" id="UP000028661"/>
    </source>
</evidence>
<evidence type="ECO:0000256" key="1">
    <source>
        <dbReference type="SAM" id="MobiDB-lite"/>
    </source>
</evidence>